<gene>
    <name evidence="2" type="ORF">DSM00_808</name>
</gene>
<accession>A0A4Q0PA97</accession>
<dbReference type="PANTHER" id="PTHR43581:SF2">
    <property type="entry name" value="EXCINUCLEASE ATPASE SUBUNIT"/>
    <property type="match status" value="1"/>
</dbReference>
<organism evidence="2 3">
    <name type="scientific">Leeuwenhoekiella aequorea</name>
    <dbReference type="NCBI Taxonomy" id="283736"/>
    <lineage>
        <taxon>Bacteria</taxon>
        <taxon>Pseudomonadati</taxon>
        <taxon>Bacteroidota</taxon>
        <taxon>Flavobacteriia</taxon>
        <taxon>Flavobacteriales</taxon>
        <taxon>Flavobacteriaceae</taxon>
        <taxon>Leeuwenhoekiella</taxon>
    </lineage>
</organism>
<dbReference type="GO" id="GO:0005524">
    <property type="term" value="F:ATP binding"/>
    <property type="evidence" value="ECO:0007669"/>
    <property type="project" value="UniProtKB-KW"/>
</dbReference>
<dbReference type="Gene3D" id="3.40.50.300">
    <property type="entry name" value="P-loop containing nucleotide triphosphate hydrolases"/>
    <property type="match status" value="1"/>
</dbReference>
<evidence type="ECO:0000259" key="1">
    <source>
        <dbReference type="SMART" id="SM00382"/>
    </source>
</evidence>
<dbReference type="CDD" id="cd00267">
    <property type="entry name" value="ABC_ATPase"/>
    <property type="match status" value="1"/>
</dbReference>
<keyword evidence="3" id="KW-1185">Reference proteome</keyword>
<protein>
    <submittedName>
        <fullName evidence="2">Putative ATP-binding protein involved in virulence</fullName>
    </submittedName>
</protein>
<name>A0A4Q0PA97_9FLAO</name>
<dbReference type="GO" id="GO:0016887">
    <property type="term" value="F:ATP hydrolysis activity"/>
    <property type="evidence" value="ECO:0007669"/>
    <property type="project" value="InterPro"/>
</dbReference>
<dbReference type="AlphaFoldDB" id="A0A4Q0PA97"/>
<keyword evidence="2" id="KW-0547">Nucleotide-binding</keyword>
<dbReference type="SUPFAM" id="SSF52540">
    <property type="entry name" value="P-loop containing nucleoside triphosphate hydrolases"/>
    <property type="match status" value="1"/>
</dbReference>
<dbReference type="PANTHER" id="PTHR43581">
    <property type="entry name" value="ATP/GTP PHOSPHATASE"/>
    <property type="match status" value="1"/>
</dbReference>
<dbReference type="InterPro" id="IPR003959">
    <property type="entry name" value="ATPase_AAA_core"/>
</dbReference>
<reference evidence="2 3" key="1">
    <citation type="submission" date="2018-07" db="EMBL/GenBank/DDBJ databases">
        <title>Leeuwenhoekiella genomics.</title>
        <authorList>
            <person name="Tahon G."/>
            <person name="Willems A."/>
        </authorList>
    </citation>
    <scope>NUCLEOTIDE SEQUENCE [LARGE SCALE GENOMIC DNA]</scope>
    <source>
        <strain evidence="2 3">LMG 22550</strain>
    </source>
</reference>
<comment type="caution">
    <text evidence="2">The sequence shown here is derived from an EMBL/GenBank/DDBJ whole genome shotgun (WGS) entry which is preliminary data.</text>
</comment>
<keyword evidence="2" id="KW-0067">ATP-binding</keyword>
<dbReference type="Pfam" id="PF13304">
    <property type="entry name" value="AAA_21"/>
    <property type="match status" value="1"/>
</dbReference>
<dbReference type="InterPro" id="IPR051396">
    <property type="entry name" value="Bact_Antivir_Def_Nuclease"/>
</dbReference>
<dbReference type="InterPro" id="IPR027417">
    <property type="entry name" value="P-loop_NTPase"/>
</dbReference>
<dbReference type="Proteomes" id="UP000289238">
    <property type="component" value="Unassembled WGS sequence"/>
</dbReference>
<dbReference type="EMBL" id="QOVM01000002">
    <property type="protein sequence ID" value="RXG23196.1"/>
    <property type="molecule type" value="Genomic_DNA"/>
</dbReference>
<dbReference type="SMART" id="SM00382">
    <property type="entry name" value="AAA"/>
    <property type="match status" value="1"/>
</dbReference>
<dbReference type="InterPro" id="IPR003593">
    <property type="entry name" value="AAA+_ATPase"/>
</dbReference>
<evidence type="ECO:0000313" key="2">
    <source>
        <dbReference type="EMBL" id="RXG23196.1"/>
    </source>
</evidence>
<proteinExistence type="predicted"/>
<evidence type="ECO:0000313" key="3">
    <source>
        <dbReference type="Proteomes" id="UP000289238"/>
    </source>
</evidence>
<feature type="domain" description="AAA+ ATPase" evidence="1">
    <location>
        <begin position="46"/>
        <end position="344"/>
    </location>
</feature>
<sequence>MCTMYTYPIVGHKLKKNNKMENFITEIKINSSRNLKNFNIPLSSEQRQHLILTGKNGSGKTSLLLELNKYLSKIDDGNFKSLQGQINYLEQLKRQITTQTDKNQTLTIQNNIKSVEQWLSNFGGTEIKFSSETMTISNKCQSGEFLLAFFDSKRLSNLSIPKGINKLELKKKYRLSDKVNTNFIQYLVNLKADRSFARDDNEMDTVHKIDEWFKRFENRLQYIFDFEKLKLKFDRKSYNFEIITNEIEPFNFNNLSDGYSAIISIVSELILRMEAHNVKSYDLEGIVIIDEIETHLHVDLQKKILPFLTDFFPKIQFIVTTHSPFVLSSISNATICDLETKIVTTDLSNYSYDALIESYFKTDKYSDEIKSKIIEFEKLIEKEDLTPKQKITLIDLRNYFAHSPKYLSNELMVKLQELSLKELTKKKKEQ</sequence>